<dbReference type="Proteomes" id="UP000194350">
    <property type="component" value="Unassembled WGS sequence"/>
</dbReference>
<evidence type="ECO:0000313" key="2">
    <source>
        <dbReference type="EMBL" id="OTA14296.1"/>
    </source>
</evidence>
<dbReference type="RefSeq" id="WP_086110675.1">
    <property type="nucleotide sequence ID" value="NZ_CAWNGD010000081.1"/>
</dbReference>
<keyword evidence="3" id="KW-1185">Reference proteome</keyword>
<evidence type="ECO:0000256" key="1">
    <source>
        <dbReference type="SAM" id="MobiDB-lite"/>
    </source>
</evidence>
<dbReference type="STRING" id="351656.Xvie_03815"/>
<feature type="compositionally biased region" description="Acidic residues" evidence="1">
    <location>
        <begin position="35"/>
        <end position="49"/>
    </location>
</feature>
<reference evidence="2 3" key="1">
    <citation type="submission" date="2016-10" db="EMBL/GenBank/DDBJ databases">
        <title>Systematic genetic and metabolomic analysis of Xenorhabdus and Photorhabdus spp., highlights the requirements for a dual symbiotic and pathogenic life style.</title>
        <authorList>
            <person name="Tobias N.J."/>
            <person name="Wolff H."/>
            <person name="Djahanschiri B."/>
            <person name="Pidot S.J."/>
            <person name="Stinear T.P."/>
            <person name="Ebersberger I."/>
            <person name="Bode H.B."/>
        </authorList>
    </citation>
    <scope>NUCLEOTIDE SEQUENCE [LARGE SCALE GENOMIC DNA]</scope>
    <source>
        <strain evidence="2 3">DSM 22392</strain>
    </source>
</reference>
<organism evidence="2 3">
    <name type="scientific">Xenorhabdus vietnamensis</name>
    <dbReference type="NCBI Taxonomy" id="351656"/>
    <lineage>
        <taxon>Bacteria</taxon>
        <taxon>Pseudomonadati</taxon>
        <taxon>Pseudomonadota</taxon>
        <taxon>Gammaproteobacteria</taxon>
        <taxon>Enterobacterales</taxon>
        <taxon>Morganellaceae</taxon>
        <taxon>Xenorhabdus</taxon>
    </lineage>
</organism>
<comment type="caution">
    <text evidence="2">The sequence shown here is derived from an EMBL/GenBank/DDBJ whole genome shotgun (WGS) entry which is preliminary data.</text>
</comment>
<gene>
    <name evidence="2" type="ORF">Xvie_03815</name>
</gene>
<name>A0A1Y2S832_9GAMM</name>
<feature type="region of interest" description="Disordered" evidence="1">
    <location>
        <begin position="1"/>
        <end position="49"/>
    </location>
</feature>
<dbReference type="EMBL" id="MUBJ01000037">
    <property type="protein sequence ID" value="OTA14296.1"/>
    <property type="molecule type" value="Genomic_DNA"/>
</dbReference>
<dbReference type="OrthoDB" id="6507302at2"/>
<feature type="compositionally biased region" description="Low complexity" evidence="1">
    <location>
        <begin position="20"/>
        <end position="34"/>
    </location>
</feature>
<protein>
    <submittedName>
        <fullName evidence="2">Uncharacterized protein</fullName>
    </submittedName>
</protein>
<proteinExistence type="predicted"/>
<evidence type="ECO:0000313" key="3">
    <source>
        <dbReference type="Proteomes" id="UP000194350"/>
    </source>
</evidence>
<dbReference type="AlphaFoldDB" id="A0A1Y2S832"/>
<sequence>MAKKTQQELGELPPELQVGSTDDTTPQDTQPAPSDELDSDELSADEETPEFVVVKGHTVRHNGVDYPENTVIDLQGDDVERLIQLGVVMRLDTLKSQLLSGNSVTVQDGVKIQQEA</sequence>
<accession>A0A1Y2S832</accession>